<dbReference type="STRING" id="400682.A0A1X7UPH5"/>
<dbReference type="PANTHER" id="PTHR12649">
    <property type="entry name" value="PEPTIDYL-TRNA HYDROLASE 2"/>
    <property type="match status" value="1"/>
</dbReference>
<dbReference type="GO" id="GO:0004045">
    <property type="term" value="F:peptidyl-tRNA hydrolase activity"/>
    <property type="evidence" value="ECO:0007669"/>
    <property type="project" value="UniProtKB-EC"/>
</dbReference>
<keyword evidence="5" id="KW-1133">Transmembrane helix</keyword>
<keyword evidence="5" id="KW-0812">Transmembrane</keyword>
<evidence type="ECO:0000256" key="3">
    <source>
        <dbReference type="ARBA" id="ARBA00038050"/>
    </source>
</evidence>
<dbReference type="CDD" id="cd02430">
    <property type="entry name" value="PTH2"/>
    <property type="match status" value="1"/>
</dbReference>
<keyword evidence="2" id="KW-0378">Hydrolase</keyword>
<sequence>MKMEYSGYHVAGAVAGGIGLGLVIGFIISKRNQPAKLLRSLQGDSDFSILDYVKGQYKMVLLVRNDLKMGKGKMAAQVGHAAVGGYKQIMRSNMELLRRWERAGHMKVVVKVPDRDSFIDVIHEASGCGINTYLVRDAGRTQIAPGSETVLCVGPGPSDIVDKLTGHFKLL</sequence>
<name>A0A1X7UPH5_AMPQE</name>
<dbReference type="PANTHER" id="PTHR12649:SF11">
    <property type="entry name" value="PEPTIDYL-TRNA HYDROLASE 2, MITOCHONDRIAL"/>
    <property type="match status" value="1"/>
</dbReference>
<keyword evidence="7" id="KW-1185">Reference proteome</keyword>
<dbReference type="EnsemblMetazoa" id="XM_003387092.2">
    <property type="protein sequence ID" value="XP_003387140.2"/>
    <property type="gene ID" value="LOC100640454"/>
</dbReference>
<dbReference type="eggNOG" id="KOG3282">
    <property type="taxonomic scope" value="Eukaryota"/>
</dbReference>
<dbReference type="InterPro" id="IPR023476">
    <property type="entry name" value="Pep_tRNA_hydro_II_dom_sf"/>
</dbReference>
<dbReference type="FunCoup" id="A0A1X7UPH5">
    <property type="interactions" value="913"/>
</dbReference>
<evidence type="ECO:0000256" key="1">
    <source>
        <dbReference type="ARBA" id="ARBA00013260"/>
    </source>
</evidence>
<evidence type="ECO:0000313" key="6">
    <source>
        <dbReference type="EnsemblMetazoa" id="Aqu2.1.29895_001"/>
    </source>
</evidence>
<dbReference type="AlphaFoldDB" id="A0A1X7UPH5"/>
<comment type="catalytic activity">
    <reaction evidence="4">
        <text>an N-acyl-L-alpha-aminoacyl-tRNA + H2O = an N-acyl-L-amino acid + a tRNA + H(+)</text>
        <dbReference type="Rhea" id="RHEA:54448"/>
        <dbReference type="Rhea" id="RHEA-COMP:10123"/>
        <dbReference type="Rhea" id="RHEA-COMP:13883"/>
        <dbReference type="ChEBI" id="CHEBI:15377"/>
        <dbReference type="ChEBI" id="CHEBI:15378"/>
        <dbReference type="ChEBI" id="CHEBI:59874"/>
        <dbReference type="ChEBI" id="CHEBI:78442"/>
        <dbReference type="ChEBI" id="CHEBI:138191"/>
        <dbReference type="EC" id="3.1.1.29"/>
    </reaction>
</comment>
<comment type="similarity">
    <text evidence="3">Belongs to the PTH2 family.</text>
</comment>
<proteinExistence type="inferred from homology"/>
<accession>A0A1X7UPH5</accession>
<feature type="transmembrane region" description="Helical" evidence="5">
    <location>
        <begin position="6"/>
        <end position="29"/>
    </location>
</feature>
<evidence type="ECO:0000313" key="7">
    <source>
        <dbReference type="Proteomes" id="UP000007879"/>
    </source>
</evidence>
<evidence type="ECO:0000256" key="5">
    <source>
        <dbReference type="SAM" id="Phobius"/>
    </source>
</evidence>
<reference evidence="6" key="2">
    <citation type="submission" date="2017-05" db="UniProtKB">
        <authorList>
            <consortium name="EnsemblMetazoa"/>
        </authorList>
    </citation>
    <scope>IDENTIFICATION</scope>
</reference>
<evidence type="ECO:0000256" key="4">
    <source>
        <dbReference type="ARBA" id="ARBA00048707"/>
    </source>
</evidence>
<dbReference type="Pfam" id="PF01981">
    <property type="entry name" value="PTH2"/>
    <property type="match status" value="1"/>
</dbReference>
<reference evidence="7" key="1">
    <citation type="journal article" date="2010" name="Nature">
        <title>The Amphimedon queenslandica genome and the evolution of animal complexity.</title>
        <authorList>
            <person name="Srivastava M."/>
            <person name="Simakov O."/>
            <person name="Chapman J."/>
            <person name="Fahey B."/>
            <person name="Gauthier M.E."/>
            <person name="Mitros T."/>
            <person name="Richards G.S."/>
            <person name="Conaco C."/>
            <person name="Dacre M."/>
            <person name="Hellsten U."/>
            <person name="Larroux C."/>
            <person name="Putnam N.H."/>
            <person name="Stanke M."/>
            <person name="Adamska M."/>
            <person name="Darling A."/>
            <person name="Degnan S.M."/>
            <person name="Oakley T.H."/>
            <person name="Plachetzki D.C."/>
            <person name="Zhai Y."/>
            <person name="Adamski M."/>
            <person name="Calcino A."/>
            <person name="Cummins S.F."/>
            <person name="Goodstein D.M."/>
            <person name="Harris C."/>
            <person name="Jackson D.J."/>
            <person name="Leys S.P."/>
            <person name="Shu S."/>
            <person name="Woodcroft B.J."/>
            <person name="Vervoort M."/>
            <person name="Kosik K.S."/>
            <person name="Manning G."/>
            <person name="Degnan B.M."/>
            <person name="Rokhsar D.S."/>
        </authorList>
    </citation>
    <scope>NUCLEOTIDE SEQUENCE [LARGE SCALE GENOMIC DNA]</scope>
</reference>
<dbReference type="NCBIfam" id="NF003314">
    <property type="entry name" value="PRK04322.1"/>
    <property type="match status" value="1"/>
</dbReference>
<dbReference type="InterPro" id="IPR002833">
    <property type="entry name" value="PTH2"/>
</dbReference>
<dbReference type="Proteomes" id="UP000007879">
    <property type="component" value="Unassembled WGS sequence"/>
</dbReference>
<organism evidence="6">
    <name type="scientific">Amphimedon queenslandica</name>
    <name type="common">Sponge</name>
    <dbReference type="NCBI Taxonomy" id="400682"/>
    <lineage>
        <taxon>Eukaryota</taxon>
        <taxon>Metazoa</taxon>
        <taxon>Porifera</taxon>
        <taxon>Demospongiae</taxon>
        <taxon>Heteroscleromorpha</taxon>
        <taxon>Haplosclerida</taxon>
        <taxon>Niphatidae</taxon>
        <taxon>Amphimedon</taxon>
    </lineage>
</organism>
<dbReference type="EnsemblMetazoa" id="Aqu2.1.29895_001">
    <property type="protein sequence ID" value="Aqu2.1.29895_001"/>
    <property type="gene ID" value="Aqu2.1.29895"/>
</dbReference>
<dbReference type="InParanoid" id="A0A1X7UPH5"/>
<keyword evidence="5" id="KW-0472">Membrane</keyword>
<gene>
    <name evidence="6" type="primary">100640454</name>
</gene>
<evidence type="ECO:0000256" key="2">
    <source>
        <dbReference type="ARBA" id="ARBA00022801"/>
    </source>
</evidence>
<dbReference type="OrthoDB" id="1733656at2759"/>
<dbReference type="Gene3D" id="3.40.1490.10">
    <property type="entry name" value="Bit1"/>
    <property type="match status" value="1"/>
</dbReference>
<dbReference type="SUPFAM" id="SSF102462">
    <property type="entry name" value="Peptidyl-tRNA hydrolase II"/>
    <property type="match status" value="1"/>
</dbReference>
<dbReference type="GO" id="GO:0005829">
    <property type="term" value="C:cytosol"/>
    <property type="evidence" value="ECO:0007669"/>
    <property type="project" value="TreeGrafter"/>
</dbReference>
<dbReference type="NCBIfam" id="TIGR00283">
    <property type="entry name" value="arch_pth2"/>
    <property type="match status" value="1"/>
</dbReference>
<dbReference type="FunFam" id="3.40.1490.10:FF:000001">
    <property type="entry name" value="Peptidyl-tRNA hydrolase 2"/>
    <property type="match status" value="1"/>
</dbReference>
<dbReference type="EC" id="3.1.1.29" evidence="1"/>
<protein>
    <recommendedName>
        <fullName evidence="1">peptidyl-tRNA hydrolase</fullName>
        <ecNumber evidence="1">3.1.1.29</ecNumber>
    </recommendedName>
</protein>
<dbReference type="KEGG" id="aqu:100640454"/>